<protein>
    <recommendedName>
        <fullName evidence="3">PIPK domain-containing protein</fullName>
    </recommendedName>
</protein>
<dbReference type="KEGG" id="blac:94350459"/>
<dbReference type="EMBL" id="SHOA02000017">
    <property type="protein sequence ID" value="TDH73558.1"/>
    <property type="molecule type" value="Genomic_DNA"/>
</dbReference>
<evidence type="ECO:0000313" key="5">
    <source>
        <dbReference type="Proteomes" id="UP000294530"/>
    </source>
</evidence>
<evidence type="ECO:0000313" key="4">
    <source>
        <dbReference type="EMBL" id="TDH73558.1"/>
    </source>
</evidence>
<dbReference type="OrthoDB" id="2129491at2759"/>
<name>A0A976IKS9_BRELC</name>
<evidence type="ECO:0000259" key="3">
    <source>
        <dbReference type="PROSITE" id="PS51455"/>
    </source>
</evidence>
<dbReference type="SUPFAM" id="SSF56104">
    <property type="entry name" value="SAICAR synthase-like"/>
    <property type="match status" value="1"/>
</dbReference>
<dbReference type="GO" id="GO:0046854">
    <property type="term" value="P:phosphatidylinositol phosphate biosynthetic process"/>
    <property type="evidence" value="ECO:0007669"/>
    <property type="project" value="TreeGrafter"/>
</dbReference>
<dbReference type="InterPro" id="IPR002498">
    <property type="entry name" value="PInositol-4-P-4/5-kinase_core"/>
</dbReference>
<sequence length="224" mass="24418">MEVTRWRPFRSSSAPDNAIALQRPLSGASASIQTHLTLSPPSLPAYGSGSLGLDRGSETSSDGGNGISFENEADDFSSPANRSSSGSSLTPRSFGSPTEPLSPRLLDTAAYGECPESVFCKDEGGIYGRDRHGRKNGFVYFLGIIDILQQYNTRKIAETFLKGLRHNRRQISSVNPDFYGDRFIEFVEKHVVQDDTLISSRPLLSPTYATSIVGTSPFKQKNSC</sequence>
<organism evidence="4 5">
    <name type="scientific">Bremia lactucae</name>
    <name type="common">Lettuce downy mildew</name>
    <dbReference type="NCBI Taxonomy" id="4779"/>
    <lineage>
        <taxon>Eukaryota</taxon>
        <taxon>Sar</taxon>
        <taxon>Stramenopiles</taxon>
        <taxon>Oomycota</taxon>
        <taxon>Peronosporomycetes</taxon>
        <taxon>Peronosporales</taxon>
        <taxon>Peronosporaceae</taxon>
        <taxon>Bremia</taxon>
    </lineage>
</organism>
<dbReference type="InterPro" id="IPR023610">
    <property type="entry name" value="PInositol-4/5-P-5/4-kinase"/>
</dbReference>
<evidence type="ECO:0000256" key="2">
    <source>
        <dbReference type="SAM" id="MobiDB-lite"/>
    </source>
</evidence>
<reference evidence="4 5" key="1">
    <citation type="journal article" date="2021" name="Genome Biol.">
        <title>AFLAP: assembly-free linkage analysis pipeline using k-mers from genome sequencing data.</title>
        <authorList>
            <person name="Fletcher K."/>
            <person name="Zhang L."/>
            <person name="Gil J."/>
            <person name="Han R."/>
            <person name="Cavanaugh K."/>
            <person name="Michelmore R."/>
        </authorList>
    </citation>
    <scope>NUCLEOTIDE SEQUENCE [LARGE SCALE GENOMIC DNA]</scope>
    <source>
        <strain evidence="4 5">SF5</strain>
    </source>
</reference>
<dbReference type="AlphaFoldDB" id="A0A976IKS9"/>
<keyword evidence="5" id="KW-1185">Reference proteome</keyword>
<dbReference type="Pfam" id="PF01504">
    <property type="entry name" value="PIP5K"/>
    <property type="match status" value="1"/>
</dbReference>
<keyword evidence="1" id="KW-0808">Transferase</keyword>
<feature type="region of interest" description="Disordered" evidence="2">
    <location>
        <begin position="32"/>
        <end position="102"/>
    </location>
</feature>
<dbReference type="PROSITE" id="PS51455">
    <property type="entry name" value="PIPK"/>
    <property type="match status" value="1"/>
</dbReference>
<dbReference type="Gene3D" id="3.30.810.10">
    <property type="entry name" value="2-Layer Sandwich"/>
    <property type="match status" value="1"/>
</dbReference>
<dbReference type="GO" id="GO:0005886">
    <property type="term" value="C:plasma membrane"/>
    <property type="evidence" value="ECO:0007669"/>
    <property type="project" value="TreeGrafter"/>
</dbReference>
<accession>A0A976IKS9</accession>
<feature type="compositionally biased region" description="Low complexity" evidence="2">
    <location>
        <begin position="77"/>
        <end position="96"/>
    </location>
</feature>
<dbReference type="GeneID" id="94350459"/>
<dbReference type="RefSeq" id="XP_067823056.1">
    <property type="nucleotide sequence ID" value="XM_067964788.1"/>
</dbReference>
<evidence type="ECO:0000256" key="1">
    <source>
        <dbReference type="PROSITE-ProRule" id="PRU00781"/>
    </source>
</evidence>
<dbReference type="PANTHER" id="PTHR23086:SF8">
    <property type="entry name" value="PHOSPHATIDYLINOSITOL 5-PHOSPHATE 4-KINASE, ISOFORM A"/>
    <property type="match status" value="1"/>
</dbReference>
<keyword evidence="1" id="KW-0547">Nucleotide-binding</keyword>
<dbReference type="PANTHER" id="PTHR23086">
    <property type="entry name" value="PHOSPHATIDYLINOSITOL-4-PHOSPHATE 5-KINASE"/>
    <property type="match status" value="1"/>
</dbReference>
<comment type="caution">
    <text evidence="4">The sequence shown here is derived from an EMBL/GenBank/DDBJ whole genome shotgun (WGS) entry which is preliminary data.</text>
</comment>
<dbReference type="InterPro" id="IPR027483">
    <property type="entry name" value="PInositol-4-P-4/5-kinase_C_sf"/>
</dbReference>
<dbReference type="GO" id="GO:0005524">
    <property type="term" value="F:ATP binding"/>
    <property type="evidence" value="ECO:0007669"/>
    <property type="project" value="UniProtKB-UniRule"/>
</dbReference>
<proteinExistence type="predicted"/>
<dbReference type="Proteomes" id="UP000294530">
    <property type="component" value="Unassembled WGS sequence"/>
</dbReference>
<gene>
    <name evidence="4" type="ORF">CCR75_006720</name>
</gene>
<keyword evidence="1" id="KW-0067">ATP-binding</keyword>
<keyword evidence="1" id="KW-0418">Kinase</keyword>
<feature type="domain" description="PIPK" evidence="3">
    <location>
        <begin position="1"/>
        <end position="191"/>
    </location>
</feature>
<dbReference type="GO" id="GO:0016308">
    <property type="term" value="F:1-phosphatidylinositol-4-phosphate 5-kinase activity"/>
    <property type="evidence" value="ECO:0007669"/>
    <property type="project" value="TreeGrafter"/>
</dbReference>